<feature type="domain" description="DUF5648" evidence="2">
    <location>
        <begin position="138"/>
        <end position="183"/>
    </location>
</feature>
<evidence type="ECO:0000313" key="3">
    <source>
        <dbReference type="EMBL" id="KAF5322839.1"/>
    </source>
</evidence>
<name>A0A8H5BGP1_9AGAR</name>
<evidence type="ECO:0000313" key="4">
    <source>
        <dbReference type="Proteomes" id="UP000567179"/>
    </source>
</evidence>
<reference evidence="3 4" key="1">
    <citation type="journal article" date="2020" name="ISME J.">
        <title>Uncovering the hidden diversity of litter-decomposition mechanisms in mushroom-forming fungi.</title>
        <authorList>
            <person name="Floudas D."/>
            <person name="Bentzer J."/>
            <person name="Ahren D."/>
            <person name="Johansson T."/>
            <person name="Persson P."/>
            <person name="Tunlid A."/>
        </authorList>
    </citation>
    <scope>NUCLEOTIDE SEQUENCE [LARGE SCALE GENOMIC DNA]</scope>
    <source>
        <strain evidence="3 4">CBS 101986</strain>
    </source>
</reference>
<evidence type="ECO:0000259" key="2">
    <source>
        <dbReference type="Pfam" id="PF18885"/>
    </source>
</evidence>
<accession>A0A8H5BGP1</accession>
<feature type="chain" id="PRO_5034748590" description="DUF5648 domain-containing protein" evidence="1">
    <location>
        <begin position="22"/>
        <end position="200"/>
    </location>
</feature>
<keyword evidence="4" id="KW-1185">Reference proteome</keyword>
<comment type="caution">
    <text evidence="3">The sequence shown here is derived from an EMBL/GenBank/DDBJ whole genome shotgun (WGS) entry which is preliminary data.</text>
</comment>
<protein>
    <recommendedName>
        <fullName evidence="2">DUF5648 domain-containing protein</fullName>
    </recommendedName>
</protein>
<dbReference type="AlphaFoldDB" id="A0A8H5BGP1"/>
<dbReference type="Proteomes" id="UP000567179">
    <property type="component" value="Unassembled WGS sequence"/>
</dbReference>
<proteinExistence type="predicted"/>
<keyword evidence="1" id="KW-0732">Signal</keyword>
<feature type="signal peptide" evidence="1">
    <location>
        <begin position="1"/>
        <end position="21"/>
    </location>
</feature>
<dbReference type="InterPro" id="IPR043708">
    <property type="entry name" value="DUF5648"/>
</dbReference>
<feature type="domain" description="DUF5648" evidence="2">
    <location>
        <begin position="38"/>
        <end position="118"/>
    </location>
</feature>
<dbReference type="EMBL" id="JAACJJ010000028">
    <property type="protein sequence ID" value="KAF5322839.1"/>
    <property type="molecule type" value="Genomic_DNA"/>
</dbReference>
<sequence length="200" mass="21828">MYLLSALSLTVALISSTFVAAAPNLEHRAVCGNITNAYNLRRMYSDTVKDHIYTISVFEEGGYLFAPQGYVAQTLNAALLFRFATDASSLVPLYHLYQSATQTNLYTSSASLRQTLLTVAQPPYTDATFPGSVGSIAIEAYVYPDGSCPGTVPLLWASNSLITDNYYTIDTAEYNSFVANGYTPMDPVGWVYPVPPDQEI</sequence>
<organism evidence="3 4">
    <name type="scientific">Psilocybe cf. subviscida</name>
    <dbReference type="NCBI Taxonomy" id="2480587"/>
    <lineage>
        <taxon>Eukaryota</taxon>
        <taxon>Fungi</taxon>
        <taxon>Dikarya</taxon>
        <taxon>Basidiomycota</taxon>
        <taxon>Agaricomycotina</taxon>
        <taxon>Agaricomycetes</taxon>
        <taxon>Agaricomycetidae</taxon>
        <taxon>Agaricales</taxon>
        <taxon>Agaricineae</taxon>
        <taxon>Strophariaceae</taxon>
        <taxon>Psilocybe</taxon>
    </lineage>
</organism>
<gene>
    <name evidence="3" type="ORF">D9619_002252</name>
</gene>
<dbReference type="OrthoDB" id="9971254at2759"/>
<evidence type="ECO:0000256" key="1">
    <source>
        <dbReference type="SAM" id="SignalP"/>
    </source>
</evidence>
<dbReference type="Pfam" id="PF18885">
    <property type="entry name" value="DUF5648"/>
    <property type="match status" value="2"/>
</dbReference>